<protein>
    <recommendedName>
        <fullName evidence="2">3-keto-alpha-glucoside-1,2-lyase/3-keto-2-hydroxy-glucal hydratase domain-containing protein</fullName>
    </recommendedName>
</protein>
<accession>I4EK12</accession>
<name>I4EK12_9BACT</name>
<reference evidence="3 4" key="1">
    <citation type="journal article" date="2012" name="ISME J.">
        <title>Nitrification expanded: discovery, physiology and genomics of a nitrite-oxidizing bacterium from the phylum Chloroflexi.</title>
        <authorList>
            <person name="Sorokin D.Y."/>
            <person name="Lucker S."/>
            <person name="Vejmelkova D."/>
            <person name="Kostrikina N.A."/>
            <person name="Kleerebezem R."/>
            <person name="Rijpstra W.I."/>
            <person name="Damste J.S."/>
            <person name="Le Paslier D."/>
            <person name="Muyzer G."/>
            <person name="Wagner M."/>
            <person name="van Loosdrecht M.C."/>
            <person name="Daims H."/>
        </authorList>
    </citation>
    <scope>NUCLEOTIDE SEQUENCE [LARGE SCALE GENOMIC DNA]</scope>
    <source>
        <strain evidence="4">none</strain>
    </source>
</reference>
<dbReference type="GO" id="GO:0016787">
    <property type="term" value="F:hydrolase activity"/>
    <property type="evidence" value="ECO:0007669"/>
    <property type="project" value="InterPro"/>
</dbReference>
<gene>
    <name evidence="3" type="ORF">NITHO_4350002</name>
</gene>
<dbReference type="Gene3D" id="2.60.120.560">
    <property type="entry name" value="Exo-inulinase, domain 1"/>
    <property type="match status" value="1"/>
</dbReference>
<keyword evidence="4" id="KW-1185">Reference proteome</keyword>
<dbReference type="InterPro" id="IPR010496">
    <property type="entry name" value="AL/BT2_dom"/>
</dbReference>
<dbReference type="RefSeq" id="WP_008479639.1">
    <property type="nucleotide sequence ID" value="NZ_CAGS01000374.1"/>
</dbReference>
<dbReference type="Pfam" id="PF06439">
    <property type="entry name" value="3keto-disac_hyd"/>
    <property type="match status" value="1"/>
</dbReference>
<dbReference type="PROSITE" id="PS51257">
    <property type="entry name" value="PROKAR_LIPOPROTEIN"/>
    <property type="match status" value="1"/>
</dbReference>
<dbReference type="AlphaFoldDB" id="I4EK12"/>
<dbReference type="InterPro" id="IPR013320">
    <property type="entry name" value="ConA-like_dom_sf"/>
</dbReference>
<feature type="signal peptide" evidence="1">
    <location>
        <begin position="1"/>
        <end position="20"/>
    </location>
</feature>
<feature type="domain" description="3-keto-alpha-glucoside-1,2-lyase/3-keto-2-hydroxy-glucal hydratase" evidence="2">
    <location>
        <begin position="94"/>
        <end position="221"/>
    </location>
</feature>
<evidence type="ECO:0000256" key="1">
    <source>
        <dbReference type="SAM" id="SignalP"/>
    </source>
</evidence>
<evidence type="ECO:0000259" key="2">
    <source>
        <dbReference type="Pfam" id="PF06439"/>
    </source>
</evidence>
<organism evidence="3 4">
    <name type="scientific">Nitrolancea hollandica Lb</name>
    <dbReference type="NCBI Taxonomy" id="1129897"/>
    <lineage>
        <taxon>Bacteria</taxon>
        <taxon>Pseudomonadati</taxon>
        <taxon>Thermomicrobiota</taxon>
        <taxon>Thermomicrobia</taxon>
        <taxon>Sphaerobacterales</taxon>
        <taxon>Sphaerobacterineae</taxon>
        <taxon>Sphaerobacteraceae</taxon>
        <taxon>Nitrolancea</taxon>
    </lineage>
</organism>
<dbReference type="SUPFAM" id="SSF49899">
    <property type="entry name" value="Concanavalin A-like lectins/glucanases"/>
    <property type="match status" value="1"/>
</dbReference>
<sequence>MKLSPAYLVPLIATALLLLAGCSGPEPNPQSIPQIDPRTRPTTVAHWTFDADRTGSPPQGAEALSGTWTVQSVPDVPTQPNALCQAGIDGPSVLALANTVYADAVLTARFKPASGEQSPTGGLAFRVQDAKNYYQALVDPRDGKVSLQKYVNGQSSTIKQVQAQIQPDQWQELRAELVGNRLRIFLNGQSAIEVSDGTFKRGMVGLGAPAGSAICFDDAEVRSATPNG</sequence>
<proteinExistence type="predicted"/>
<evidence type="ECO:0000313" key="3">
    <source>
        <dbReference type="EMBL" id="CCF85024.1"/>
    </source>
</evidence>
<dbReference type="EMBL" id="CAGS01000374">
    <property type="protein sequence ID" value="CCF85024.1"/>
    <property type="molecule type" value="Genomic_DNA"/>
</dbReference>
<comment type="caution">
    <text evidence="3">The sequence shown here is derived from an EMBL/GenBank/DDBJ whole genome shotgun (WGS) entry which is preliminary data.</text>
</comment>
<feature type="chain" id="PRO_5003688836" description="3-keto-alpha-glucoside-1,2-lyase/3-keto-2-hydroxy-glucal hydratase domain-containing protein" evidence="1">
    <location>
        <begin position="21"/>
        <end position="228"/>
    </location>
</feature>
<keyword evidence="1" id="KW-0732">Signal</keyword>
<dbReference type="Proteomes" id="UP000004221">
    <property type="component" value="Unassembled WGS sequence"/>
</dbReference>
<dbReference type="OrthoDB" id="9761704at2"/>
<evidence type="ECO:0000313" key="4">
    <source>
        <dbReference type="Proteomes" id="UP000004221"/>
    </source>
</evidence>